<organism evidence="1 2">
    <name type="scientific">Phytophthora pseudosyringae</name>
    <dbReference type="NCBI Taxonomy" id="221518"/>
    <lineage>
        <taxon>Eukaryota</taxon>
        <taxon>Sar</taxon>
        <taxon>Stramenopiles</taxon>
        <taxon>Oomycota</taxon>
        <taxon>Peronosporomycetes</taxon>
        <taxon>Peronosporales</taxon>
        <taxon>Peronosporaceae</taxon>
        <taxon>Phytophthora</taxon>
    </lineage>
</organism>
<sequence>MASRGLRCFRSLWGSPSALKLAADSAADSTSGSYASQLLAHVRRQGFDGVEASLGDLAALGGPDIVLPLLAEKELELIVGVYSGWADYEPQKVHEQFEGVETHVQRFREQLETVSRLRQRPVHINAHSGSDHWRPSEQREFLRRAHDIERELGCDDILAHETHRGRMLYSPWPTLALLEEFPSLQLTLDFSHWCVVTERLLDTPQDEEWLREKVVPRVRHVHGRVGTEQAAQLPYPLDDELSRGEIERFQRLWDAIWIHQKKAEAGDHRPMFTPEYGPIPYAPRHHEDQQFEAYNVDELCVQQAMAQREKFDRAVQG</sequence>
<evidence type="ECO:0000313" key="2">
    <source>
        <dbReference type="Proteomes" id="UP000694044"/>
    </source>
</evidence>
<comment type="caution">
    <text evidence="1">The sequence shown here is derived from an EMBL/GenBank/DDBJ whole genome shotgun (WGS) entry which is preliminary data.</text>
</comment>
<protein>
    <recommendedName>
        <fullName evidence="3">Xylose isomerase-like TIM barrel domain-containing protein</fullName>
    </recommendedName>
</protein>
<keyword evidence="2" id="KW-1185">Reference proteome</keyword>
<proteinExistence type="predicted"/>
<dbReference type="AlphaFoldDB" id="A0A8T1VT46"/>
<evidence type="ECO:0000313" key="1">
    <source>
        <dbReference type="EMBL" id="KAG7384612.1"/>
    </source>
</evidence>
<gene>
    <name evidence="1" type="ORF">PHYPSEUDO_002426</name>
</gene>
<accession>A0A8T1VT46</accession>
<name>A0A8T1VT46_9STRA</name>
<dbReference type="OrthoDB" id="9971575at2759"/>
<evidence type="ECO:0008006" key="3">
    <source>
        <dbReference type="Google" id="ProtNLM"/>
    </source>
</evidence>
<dbReference type="Proteomes" id="UP000694044">
    <property type="component" value="Unassembled WGS sequence"/>
</dbReference>
<dbReference type="EMBL" id="JAGDFM010000143">
    <property type="protein sequence ID" value="KAG7384612.1"/>
    <property type="molecule type" value="Genomic_DNA"/>
</dbReference>
<reference evidence="1" key="1">
    <citation type="submission" date="2021-02" db="EMBL/GenBank/DDBJ databases">
        <authorList>
            <person name="Palmer J.M."/>
        </authorList>
    </citation>
    <scope>NUCLEOTIDE SEQUENCE</scope>
    <source>
        <strain evidence="1">SCRP734</strain>
    </source>
</reference>